<evidence type="ECO:0000313" key="2">
    <source>
        <dbReference type="Proteomes" id="UP000191240"/>
    </source>
</evidence>
<protein>
    <recommendedName>
        <fullName evidence="3">PD-(D/E)XK nuclease family transposase</fullName>
    </recommendedName>
</protein>
<organism evidence="1 2">
    <name type="scientific">Anaerovibrio lipolyticus DSM 3074</name>
    <dbReference type="NCBI Taxonomy" id="1120997"/>
    <lineage>
        <taxon>Bacteria</taxon>
        <taxon>Bacillati</taxon>
        <taxon>Bacillota</taxon>
        <taxon>Negativicutes</taxon>
        <taxon>Selenomonadales</taxon>
        <taxon>Selenomonadaceae</taxon>
        <taxon>Anaerovibrio</taxon>
    </lineage>
</organism>
<accession>A0A1M6BKS7</accession>
<sequence>MDEEERQELLEAVQKFCLMDDTFFNCFMADNIEGMTYVLNVIMKRNDLVINRIETQHTIPNLYARGVRFDVFATDSKGREYDFEIQNANDGSVPRRARYNSGMMDYRCLSKGADWSDLPETYVIFITSKDVLKYKKPLYHINRTIEETDTKFDDGAHIIYVNGEYDDINSELGKMLSDFKCRKASEMKSSILASRMRFLKETNEGVTEVCEIMEEYGAKREARGEARGEEKGKLKSVVSLLKKGIITEKEAADEIGMTVDDFKKAMGAVS</sequence>
<dbReference type="OrthoDB" id="9811201at2"/>
<evidence type="ECO:0008006" key="3">
    <source>
        <dbReference type="Google" id="ProtNLM"/>
    </source>
</evidence>
<dbReference type="Proteomes" id="UP000191240">
    <property type="component" value="Unassembled WGS sequence"/>
</dbReference>
<evidence type="ECO:0000313" key="1">
    <source>
        <dbReference type="EMBL" id="SHI49332.1"/>
    </source>
</evidence>
<dbReference type="EMBL" id="FQYW01000006">
    <property type="protein sequence ID" value="SHI49332.1"/>
    <property type="molecule type" value="Genomic_DNA"/>
</dbReference>
<proteinExistence type="predicted"/>
<dbReference type="NCBIfam" id="TIGR01784">
    <property type="entry name" value="T_den_put_tspse"/>
    <property type="match status" value="1"/>
</dbReference>
<reference evidence="1 2" key="1">
    <citation type="submission" date="2016-11" db="EMBL/GenBank/DDBJ databases">
        <authorList>
            <person name="Jaros S."/>
            <person name="Januszkiewicz K."/>
            <person name="Wedrychowicz H."/>
        </authorList>
    </citation>
    <scope>NUCLEOTIDE SEQUENCE [LARGE SCALE GENOMIC DNA]</scope>
    <source>
        <strain evidence="1 2">DSM 3074</strain>
    </source>
</reference>
<name>A0A1M6BKS7_9FIRM</name>
<dbReference type="AlphaFoldDB" id="A0A1M6BKS7"/>
<dbReference type="Pfam" id="PF12784">
    <property type="entry name" value="PDDEXK_2"/>
    <property type="match status" value="1"/>
</dbReference>
<gene>
    <name evidence="1" type="ORF">SAMN02745671_00782</name>
</gene>
<dbReference type="RefSeq" id="WP_080325416.1">
    <property type="nucleotide sequence ID" value="NZ_FQYW01000006.1"/>
</dbReference>
<dbReference type="InterPro" id="IPR010106">
    <property type="entry name" value="RpnA"/>
</dbReference>